<protein>
    <submittedName>
        <fullName evidence="2">RidA family protein</fullName>
    </submittedName>
</protein>
<organism evidence="2 3">
    <name type="scientific">Cryobacterium tagatosivorans</name>
    <dbReference type="NCBI Taxonomy" id="1259199"/>
    <lineage>
        <taxon>Bacteria</taxon>
        <taxon>Bacillati</taxon>
        <taxon>Actinomycetota</taxon>
        <taxon>Actinomycetes</taxon>
        <taxon>Micrococcales</taxon>
        <taxon>Microbacteriaceae</taxon>
        <taxon>Cryobacterium</taxon>
    </lineage>
</organism>
<feature type="domain" description="Endoribonuclease L-PSP/chorismate mutase-like" evidence="1">
    <location>
        <begin position="25"/>
        <end position="147"/>
    </location>
</feature>
<dbReference type="RefSeq" id="WP_134486737.1">
    <property type="nucleotide sequence ID" value="NZ_SOEZ01000006.1"/>
</dbReference>
<evidence type="ECO:0000259" key="1">
    <source>
        <dbReference type="Pfam" id="PF14588"/>
    </source>
</evidence>
<reference evidence="2 3" key="1">
    <citation type="submission" date="2019-03" db="EMBL/GenBank/DDBJ databases">
        <title>Genomics of glacier-inhabiting Cryobacterium strains.</title>
        <authorList>
            <person name="Liu Q."/>
            <person name="Xin Y.-H."/>
        </authorList>
    </citation>
    <scope>NUCLEOTIDE SEQUENCE [LARGE SCALE GENOMIC DNA]</scope>
    <source>
        <strain evidence="2 3">Sr47</strain>
    </source>
</reference>
<dbReference type="InterPro" id="IPR035959">
    <property type="entry name" value="RutC-like_sf"/>
</dbReference>
<sequence>MNPAIATKLADNGVTLQVQRPPRYRYVPFTRAGDILYFSGKTAMSDSVVRYAGRLGAEFGIEEGKAAARLCAVNLLSAIEAGIGLENVRSVLKLTGFVASTPEFFEQATVIDAASALIADVLGEAGEHARSAVGVAVLPGNSAVEIELVVRTVAAE</sequence>
<dbReference type="InterPro" id="IPR013813">
    <property type="entry name" value="Endoribo_LPSP/chorism_mut-like"/>
</dbReference>
<dbReference type="CDD" id="cd02199">
    <property type="entry name" value="YjgF_YER057c_UK114_like_1"/>
    <property type="match status" value="1"/>
</dbReference>
<comment type="caution">
    <text evidence="2">The sequence shown here is derived from an EMBL/GenBank/DDBJ whole genome shotgun (WGS) entry which is preliminary data.</text>
</comment>
<dbReference type="Pfam" id="PF14588">
    <property type="entry name" value="YjgF_endoribonc"/>
    <property type="match status" value="1"/>
</dbReference>
<dbReference type="AlphaFoldDB" id="A0A4V3I6W5"/>
<proteinExistence type="predicted"/>
<dbReference type="PANTHER" id="PTHR43760">
    <property type="entry name" value="ENDORIBONUCLEASE-RELATED"/>
    <property type="match status" value="1"/>
</dbReference>
<dbReference type="Proteomes" id="UP000297866">
    <property type="component" value="Unassembled WGS sequence"/>
</dbReference>
<dbReference type="OrthoDB" id="9806229at2"/>
<evidence type="ECO:0000313" key="3">
    <source>
        <dbReference type="Proteomes" id="UP000297866"/>
    </source>
</evidence>
<dbReference type="Gene3D" id="3.30.1330.40">
    <property type="entry name" value="RutC-like"/>
    <property type="match status" value="1"/>
</dbReference>
<dbReference type="EMBL" id="SOEZ01000006">
    <property type="protein sequence ID" value="TFB56740.1"/>
    <property type="molecule type" value="Genomic_DNA"/>
</dbReference>
<evidence type="ECO:0000313" key="2">
    <source>
        <dbReference type="EMBL" id="TFB56740.1"/>
    </source>
</evidence>
<keyword evidence="3" id="KW-1185">Reference proteome</keyword>
<name>A0A4V3I6W5_9MICO</name>
<dbReference type="PANTHER" id="PTHR43760:SF1">
    <property type="entry name" value="ENDORIBONUCLEASE L-PSP_CHORISMATE MUTASE-LIKE DOMAIN-CONTAINING PROTEIN"/>
    <property type="match status" value="1"/>
</dbReference>
<accession>A0A4V3I6W5</accession>
<gene>
    <name evidence="2" type="ORF">E3O23_00545</name>
</gene>
<dbReference type="SUPFAM" id="SSF55298">
    <property type="entry name" value="YjgF-like"/>
    <property type="match status" value="1"/>
</dbReference>